<protein>
    <recommendedName>
        <fullName evidence="4">Phage protein</fullName>
    </recommendedName>
</protein>
<name>A0ABQ5NM53_9BACI</name>
<feature type="region of interest" description="Disordered" evidence="1">
    <location>
        <begin position="40"/>
        <end position="62"/>
    </location>
</feature>
<evidence type="ECO:0008006" key="4">
    <source>
        <dbReference type="Google" id="ProtNLM"/>
    </source>
</evidence>
<evidence type="ECO:0000256" key="1">
    <source>
        <dbReference type="SAM" id="MobiDB-lite"/>
    </source>
</evidence>
<sequence>MNLIYSWSPREYRNFLQGAQLAKIDEYERQVQSAWIGGMVSKQKKSRKENPPKKYFDAEKARKEVLSGTNNTKQMDIDFTLYDQMREELKTFNWQRVEKKS</sequence>
<gene>
    <name evidence="2" type="ORF">LYSBPC_24570</name>
</gene>
<feature type="compositionally biased region" description="Basic and acidic residues" evidence="1">
    <location>
        <begin position="48"/>
        <end position="62"/>
    </location>
</feature>
<evidence type="ECO:0000313" key="2">
    <source>
        <dbReference type="EMBL" id="GLC89330.1"/>
    </source>
</evidence>
<dbReference type="Proteomes" id="UP001065593">
    <property type="component" value="Unassembled WGS sequence"/>
</dbReference>
<organism evidence="2 3">
    <name type="scientific">Lysinibacillus piscis</name>
    <dbReference type="NCBI Taxonomy" id="2518931"/>
    <lineage>
        <taxon>Bacteria</taxon>
        <taxon>Bacillati</taxon>
        <taxon>Bacillota</taxon>
        <taxon>Bacilli</taxon>
        <taxon>Bacillales</taxon>
        <taxon>Bacillaceae</taxon>
        <taxon>Lysinibacillus</taxon>
    </lineage>
</organism>
<dbReference type="EMBL" id="BRZA01000002">
    <property type="protein sequence ID" value="GLC89330.1"/>
    <property type="molecule type" value="Genomic_DNA"/>
</dbReference>
<reference evidence="2" key="1">
    <citation type="submission" date="2022-08" db="EMBL/GenBank/DDBJ databases">
        <title>Draft genome sequence of Lysinibacillus sp. strain KH24.</title>
        <authorList>
            <person name="Kanbe H."/>
            <person name="Itoh H."/>
        </authorList>
    </citation>
    <scope>NUCLEOTIDE SEQUENCE</scope>
    <source>
        <strain evidence="2">KH24</strain>
    </source>
</reference>
<proteinExistence type="predicted"/>
<keyword evidence="3" id="KW-1185">Reference proteome</keyword>
<comment type="caution">
    <text evidence="2">The sequence shown here is derived from an EMBL/GenBank/DDBJ whole genome shotgun (WGS) entry which is preliminary data.</text>
</comment>
<accession>A0ABQ5NM53</accession>
<evidence type="ECO:0000313" key="3">
    <source>
        <dbReference type="Proteomes" id="UP001065593"/>
    </source>
</evidence>